<evidence type="ECO:0000256" key="1">
    <source>
        <dbReference type="SAM" id="Phobius"/>
    </source>
</evidence>
<dbReference type="Proteomes" id="UP000070687">
    <property type="component" value="Unassembled WGS sequence"/>
</dbReference>
<proteinExistence type="predicted"/>
<dbReference type="PATRIC" id="fig|2702.100.peg.223"/>
<comment type="caution">
    <text evidence="2">The sequence shown here is derived from an EMBL/GenBank/DDBJ whole genome shotgun (WGS) entry which is preliminary data.</text>
</comment>
<dbReference type="OrthoDB" id="3243208at2"/>
<evidence type="ECO:0000313" key="3">
    <source>
        <dbReference type="Proteomes" id="UP000070687"/>
    </source>
</evidence>
<keyword evidence="1" id="KW-0812">Transmembrane</keyword>
<dbReference type="NCBIfam" id="TIGR03816">
    <property type="entry name" value="tadE_like_DECH"/>
    <property type="match status" value="1"/>
</dbReference>
<dbReference type="EMBL" id="LRQB01000006">
    <property type="protein sequence ID" value="KXA22686.1"/>
    <property type="molecule type" value="Genomic_DNA"/>
</dbReference>
<keyword evidence="1" id="KW-0472">Membrane</keyword>
<evidence type="ECO:0000313" key="2">
    <source>
        <dbReference type="EMBL" id="KXA22686.1"/>
    </source>
</evidence>
<gene>
    <name evidence="2" type="ORF">HMPREF3208_00238</name>
</gene>
<protein>
    <submittedName>
        <fullName evidence="2">TadE-like protein</fullName>
    </submittedName>
</protein>
<reference evidence="2 3" key="1">
    <citation type="submission" date="2016-01" db="EMBL/GenBank/DDBJ databases">
        <authorList>
            <person name="Oliw E.H."/>
        </authorList>
    </citation>
    <scope>NUCLEOTIDE SEQUENCE [LARGE SCALE GENOMIC DNA]</scope>
    <source>
        <strain evidence="2 3">PSS_7772B</strain>
    </source>
</reference>
<dbReference type="RefSeq" id="WP_016636516.1">
    <property type="nucleotide sequence ID" value="NZ_KQ956830.1"/>
</dbReference>
<dbReference type="InterPro" id="IPR021202">
    <property type="entry name" value="Rv3654c-like"/>
</dbReference>
<dbReference type="AlphaFoldDB" id="A0A133P2H6"/>
<name>A0A133P2H6_GARVA</name>
<keyword evidence="1" id="KW-1133">Transmembrane helix</keyword>
<sequence>MNWYHYCLKHVIYFARKRCGAVDCGSGTMLGIMLVIAVCLMLVFSTILGHVLSSKHQAYAVATASALSGASALQRMETHVCNAAARTVTSSHAILKSCASTHDDVTVRVAVPLQIPFAPSVEVVARAGLEDCGTSHK</sequence>
<feature type="transmembrane region" description="Helical" evidence="1">
    <location>
        <begin position="30"/>
        <end position="52"/>
    </location>
</feature>
<organism evidence="2 3">
    <name type="scientific">Gardnerella vaginalis</name>
    <dbReference type="NCBI Taxonomy" id="2702"/>
    <lineage>
        <taxon>Bacteria</taxon>
        <taxon>Bacillati</taxon>
        <taxon>Actinomycetota</taxon>
        <taxon>Actinomycetes</taxon>
        <taxon>Bifidobacteriales</taxon>
        <taxon>Bifidobacteriaceae</taxon>
        <taxon>Gardnerella</taxon>
    </lineage>
</organism>
<accession>A0A133P2H6</accession>